<feature type="transmembrane region" description="Helical" evidence="9">
    <location>
        <begin position="32"/>
        <end position="54"/>
    </location>
</feature>
<feature type="transmembrane region" description="Helical" evidence="9">
    <location>
        <begin position="260"/>
        <end position="283"/>
    </location>
</feature>
<proteinExistence type="inferred from homology"/>
<evidence type="ECO:0000313" key="14">
    <source>
        <dbReference type="Proteomes" id="UP000278036"/>
    </source>
</evidence>
<dbReference type="PANTHER" id="PTHR43386:SF1">
    <property type="entry name" value="D,D-DIPEPTIDE TRANSPORT SYSTEM PERMEASE PROTEIN DDPC-RELATED"/>
    <property type="match status" value="1"/>
</dbReference>
<feature type="transmembrane region" description="Helical" evidence="9">
    <location>
        <begin position="96"/>
        <end position="121"/>
    </location>
</feature>
<dbReference type="PANTHER" id="PTHR43386">
    <property type="entry name" value="OLIGOPEPTIDE TRANSPORT SYSTEM PERMEASE PROTEIN APPC"/>
    <property type="match status" value="1"/>
</dbReference>
<dbReference type="Pfam" id="PF00528">
    <property type="entry name" value="BPD_transp_1"/>
    <property type="match status" value="1"/>
</dbReference>
<sequence>MSSTAHTLPIAPAAETLPPRNTAWRRFRRHRLAMLGASIILVLVLGSYLGPYLLPYDDTYIDIMQRFAPPFAGAHVLGTDELGRDMLARLMMGGRISLAVGFAAMVISMVIGISVGAIAGYYGGLVGAALMRFVDAVLCFPSIFLLLALAALVDPGVGSITLLIAATAWMDVARIVEGQIRSLRERDFAVAAEALGASDRYIVFRELVPNAIAPIVVAATLNVAKAILLESYVSFLGYGIQPPVPSWGNMLNNAQIYLTSAPWLAILPGLLITLAVTSFNFLGDGLRDALDPRMEAA</sequence>
<feature type="transmembrane region" description="Helical" evidence="9">
    <location>
        <begin position="215"/>
        <end position="240"/>
    </location>
</feature>
<dbReference type="RefSeq" id="WP_120638640.1">
    <property type="nucleotide sequence ID" value="NZ_RAQU01000066.1"/>
</dbReference>
<dbReference type="GO" id="GO:0015833">
    <property type="term" value="P:peptide transport"/>
    <property type="evidence" value="ECO:0007669"/>
    <property type="project" value="UniProtKB-KW"/>
</dbReference>
<evidence type="ECO:0000313" key="12">
    <source>
        <dbReference type="EMBL" id="RMI17093.1"/>
    </source>
</evidence>
<evidence type="ECO:0000256" key="6">
    <source>
        <dbReference type="ARBA" id="ARBA00022927"/>
    </source>
</evidence>
<dbReference type="Proteomes" id="UP000278036">
    <property type="component" value="Unassembled WGS sequence"/>
</dbReference>
<dbReference type="InterPro" id="IPR000515">
    <property type="entry name" value="MetI-like"/>
</dbReference>
<evidence type="ECO:0000256" key="9">
    <source>
        <dbReference type="RuleBase" id="RU363032"/>
    </source>
</evidence>
<keyword evidence="13" id="KW-1185">Reference proteome</keyword>
<dbReference type="PROSITE" id="PS50928">
    <property type="entry name" value="ABC_TM1"/>
    <property type="match status" value="1"/>
</dbReference>
<keyword evidence="4 9" id="KW-0812">Transmembrane</keyword>
<gene>
    <name evidence="11" type="ORF">D6Z83_12490</name>
    <name evidence="12" type="ORF">EBE87_23955</name>
</gene>
<feature type="transmembrane region" description="Helical" evidence="9">
    <location>
        <begin position="133"/>
        <end position="153"/>
    </location>
</feature>
<dbReference type="InterPro" id="IPR050366">
    <property type="entry name" value="BP-dependent_transpt_permease"/>
</dbReference>
<keyword evidence="6" id="KW-0653">Protein transport</keyword>
<evidence type="ECO:0000256" key="7">
    <source>
        <dbReference type="ARBA" id="ARBA00022989"/>
    </source>
</evidence>
<dbReference type="SUPFAM" id="SSF161098">
    <property type="entry name" value="MetI-like"/>
    <property type="match status" value="1"/>
</dbReference>
<evidence type="ECO:0000313" key="13">
    <source>
        <dbReference type="Proteomes" id="UP000274097"/>
    </source>
</evidence>
<comment type="similarity">
    <text evidence="9">Belongs to the binding-protein-dependent transport system permease family.</text>
</comment>
<dbReference type="InParanoid" id="A0A3A9JXR0"/>
<keyword evidence="7 9" id="KW-1133">Transmembrane helix</keyword>
<keyword evidence="3" id="KW-1003">Cell membrane</keyword>
<evidence type="ECO:0000256" key="5">
    <source>
        <dbReference type="ARBA" id="ARBA00022856"/>
    </source>
</evidence>
<evidence type="ECO:0000256" key="1">
    <source>
        <dbReference type="ARBA" id="ARBA00004651"/>
    </source>
</evidence>
<dbReference type="GO" id="GO:0005886">
    <property type="term" value="C:plasma membrane"/>
    <property type="evidence" value="ECO:0007669"/>
    <property type="project" value="UniProtKB-SubCell"/>
</dbReference>
<feature type="transmembrane region" description="Helical" evidence="9">
    <location>
        <begin position="159"/>
        <end position="176"/>
    </location>
</feature>
<dbReference type="CDD" id="cd06261">
    <property type="entry name" value="TM_PBP2"/>
    <property type="match status" value="1"/>
</dbReference>
<dbReference type="InterPro" id="IPR035906">
    <property type="entry name" value="MetI-like_sf"/>
</dbReference>
<dbReference type="AlphaFoldDB" id="A0A3A9JXR0"/>
<keyword evidence="5" id="KW-0571">Peptide transport</keyword>
<evidence type="ECO:0000259" key="10">
    <source>
        <dbReference type="PROSITE" id="PS50928"/>
    </source>
</evidence>
<keyword evidence="8 9" id="KW-0472">Membrane</keyword>
<accession>A0A3A9JXR0</accession>
<dbReference type="EMBL" id="RAQU01000066">
    <property type="protein sequence ID" value="RKK03859.1"/>
    <property type="molecule type" value="Genomic_DNA"/>
</dbReference>
<evidence type="ECO:0000256" key="8">
    <source>
        <dbReference type="ARBA" id="ARBA00023136"/>
    </source>
</evidence>
<feature type="domain" description="ABC transmembrane type-1" evidence="10">
    <location>
        <begin position="94"/>
        <end position="283"/>
    </location>
</feature>
<dbReference type="Pfam" id="PF12911">
    <property type="entry name" value="OppC_N"/>
    <property type="match status" value="1"/>
</dbReference>
<keyword evidence="2 9" id="KW-0813">Transport</keyword>
<dbReference type="OrthoDB" id="9766870at2"/>
<evidence type="ECO:0000256" key="4">
    <source>
        <dbReference type="ARBA" id="ARBA00022692"/>
    </source>
</evidence>
<dbReference type="Proteomes" id="UP000274097">
    <property type="component" value="Unassembled WGS sequence"/>
</dbReference>
<name>A0A3A9JXR0_9PROT</name>
<protein>
    <submittedName>
        <fullName evidence="11 12">ABC transporter permease</fullName>
    </submittedName>
</protein>
<evidence type="ECO:0000313" key="11">
    <source>
        <dbReference type="EMBL" id="RKK03859.1"/>
    </source>
</evidence>
<comment type="subcellular location">
    <subcellularLocation>
        <location evidence="1 9">Cell membrane</location>
        <topology evidence="1 9">Multi-pass membrane protein</topology>
    </subcellularLocation>
</comment>
<evidence type="ECO:0000256" key="2">
    <source>
        <dbReference type="ARBA" id="ARBA00022448"/>
    </source>
</evidence>
<reference evidence="11 14" key="1">
    <citation type="submission" date="2018-09" db="EMBL/GenBank/DDBJ databases">
        <title>Roseomonas sp. nov., isolated from feces of Tibetan antelopes in the Qinghai-Tibet plateau, China.</title>
        <authorList>
            <person name="Tian Z."/>
        </authorList>
    </citation>
    <scope>NUCLEOTIDE SEQUENCE [LARGE SCALE GENOMIC DNA]</scope>
    <source>
        <strain evidence="12 13">Z23</strain>
        <strain evidence="11 14">Z24</strain>
    </source>
</reference>
<dbReference type="GO" id="GO:0015031">
    <property type="term" value="P:protein transport"/>
    <property type="evidence" value="ECO:0007669"/>
    <property type="project" value="UniProtKB-KW"/>
</dbReference>
<dbReference type="GO" id="GO:0055085">
    <property type="term" value="P:transmembrane transport"/>
    <property type="evidence" value="ECO:0007669"/>
    <property type="project" value="InterPro"/>
</dbReference>
<organism evidence="11 14">
    <name type="scientific">Teichococcus wenyumeiae</name>
    <dbReference type="NCBI Taxonomy" id="2478470"/>
    <lineage>
        <taxon>Bacteria</taxon>
        <taxon>Pseudomonadati</taxon>
        <taxon>Pseudomonadota</taxon>
        <taxon>Alphaproteobacteria</taxon>
        <taxon>Acetobacterales</taxon>
        <taxon>Roseomonadaceae</taxon>
        <taxon>Roseomonas</taxon>
    </lineage>
</organism>
<dbReference type="EMBL" id="RFLX01000038">
    <property type="protein sequence ID" value="RMI17093.1"/>
    <property type="molecule type" value="Genomic_DNA"/>
</dbReference>
<dbReference type="InterPro" id="IPR025966">
    <property type="entry name" value="OppC_N"/>
</dbReference>
<dbReference type="Gene3D" id="1.10.3720.10">
    <property type="entry name" value="MetI-like"/>
    <property type="match status" value="1"/>
</dbReference>
<comment type="caution">
    <text evidence="11">The sequence shown here is derived from an EMBL/GenBank/DDBJ whole genome shotgun (WGS) entry which is preliminary data.</text>
</comment>
<evidence type="ECO:0000256" key="3">
    <source>
        <dbReference type="ARBA" id="ARBA00022475"/>
    </source>
</evidence>